<keyword evidence="3" id="KW-1185">Reference proteome</keyword>
<gene>
    <name evidence="2" type="ORF">KB893_009985</name>
    <name evidence="1" type="ORF">KB893_02910</name>
</gene>
<evidence type="ECO:0000313" key="2">
    <source>
        <dbReference type="EMBL" id="MBS7457463.1"/>
    </source>
</evidence>
<evidence type="ECO:0000313" key="1">
    <source>
        <dbReference type="EMBL" id="MBR0561477.1"/>
    </source>
</evidence>
<dbReference type="EMBL" id="JAGQFT020000005">
    <property type="protein sequence ID" value="MBS7457463.1"/>
    <property type="molecule type" value="Genomic_DNA"/>
</dbReference>
<dbReference type="RefSeq" id="WP_211925444.1">
    <property type="nucleotide sequence ID" value="NZ_JAGQFT020000005.1"/>
</dbReference>
<proteinExistence type="predicted"/>
<protein>
    <submittedName>
        <fullName evidence="1">Uncharacterized protein</fullName>
    </submittedName>
</protein>
<evidence type="ECO:0000313" key="3">
    <source>
        <dbReference type="Proteomes" id="UP000675747"/>
    </source>
</evidence>
<reference evidence="1" key="2">
    <citation type="submission" date="2021-04" db="EMBL/GenBank/DDBJ databases">
        <authorList>
            <person name="Karlyshev A.V."/>
        </authorList>
    </citation>
    <scope>NUCLEOTIDE SEQUENCE</scope>
    <source>
        <strain evidence="1">LMG 29479</strain>
    </source>
</reference>
<organism evidence="1">
    <name type="scientific">Coralloluteibacterium stylophorae</name>
    <dbReference type="NCBI Taxonomy" id="1776034"/>
    <lineage>
        <taxon>Bacteria</taxon>
        <taxon>Pseudomonadati</taxon>
        <taxon>Pseudomonadota</taxon>
        <taxon>Gammaproteobacteria</taxon>
        <taxon>Lysobacterales</taxon>
        <taxon>Lysobacteraceae</taxon>
        <taxon>Coralloluteibacterium</taxon>
    </lineage>
</organism>
<dbReference type="EMBL" id="JAGQFT010000011">
    <property type="protein sequence ID" value="MBR0561477.1"/>
    <property type="molecule type" value="Genomic_DNA"/>
</dbReference>
<reference evidence="2 3" key="1">
    <citation type="journal article" date="2021" name="Microbiol. Resour. Announc.">
        <title>Draft Genome Sequence of Coralloluteibacterium stylophorae LMG 29479T.</title>
        <authorList>
            <person name="Karlyshev A.V."/>
            <person name="Kudryashova E.B."/>
            <person name="Ariskina E.V."/>
            <person name="Conroy A.P."/>
            <person name="Abidueva E.Y."/>
        </authorList>
    </citation>
    <scope>NUCLEOTIDE SEQUENCE [LARGE SCALE GENOMIC DNA]</scope>
    <source>
        <strain evidence="2 3">LMG 29479</strain>
    </source>
</reference>
<accession>A0A8J7VR18</accession>
<sequence>MPAPAIASDADLARHLDGGDSPLRRLSPLAYRRFLDSLACNERGLISISARDIEWELAPKEAAAVWALFGVDRPVESLTWRARPPEWPASGARRALGVPTEIEMRYDRFVAAQTEAAAAGAVAMDASSFDALFGRWFASARYAEVSDRDLTVLLHAALDRADVIRDGRNGTLLGGVLAEMDGRGLAGDRDWFEAADALFVAGEMPAAV</sequence>
<comment type="caution">
    <text evidence="1">The sequence shown here is derived from an EMBL/GenBank/DDBJ whole genome shotgun (WGS) entry which is preliminary data.</text>
</comment>
<dbReference type="AlphaFoldDB" id="A0A8J7VR18"/>
<dbReference type="Proteomes" id="UP000675747">
    <property type="component" value="Unassembled WGS sequence"/>
</dbReference>
<name>A0A8J7VR18_9GAMM</name>